<name>A0ABU7H0H8_9SPHI</name>
<sequence length="183" mass="20127">MKLRVGAYLVVLGILTLQSCGEDDIKKVAAIPAQKIQLNKDRTIGGDIIYSDSAMVKAKGFAPIIDKITESNGNLIQEMPQGVKIDFYENGIIKGSITSDYAIRKESERKTIFKKNVVIIYPEGKYVTEELTWDEIGQVYLSPSGVYTKKDGTILNAKNFNAAQDFSRVSMSAATAEVHTDAI</sequence>
<comment type="caution">
    <text evidence="1">The sequence shown here is derived from an EMBL/GenBank/DDBJ whole genome shotgun (WGS) entry which is preliminary data.</text>
</comment>
<accession>A0ABU7H0H8</accession>
<keyword evidence="2" id="KW-1185">Reference proteome</keyword>
<evidence type="ECO:0000313" key="2">
    <source>
        <dbReference type="Proteomes" id="UP001337681"/>
    </source>
</evidence>
<evidence type="ECO:0008006" key="3">
    <source>
        <dbReference type="Google" id="ProtNLM"/>
    </source>
</evidence>
<dbReference type="EMBL" id="JAZDQU010000001">
    <property type="protein sequence ID" value="MEE1884680.1"/>
    <property type="molecule type" value="Genomic_DNA"/>
</dbReference>
<gene>
    <name evidence="1" type="ORF">VRU49_04510</name>
</gene>
<dbReference type="Proteomes" id="UP001337681">
    <property type="component" value="Unassembled WGS sequence"/>
</dbReference>
<reference evidence="1 2" key="1">
    <citation type="submission" date="2024-01" db="EMBL/GenBank/DDBJ databases">
        <title>Pedobacter sp. nov., isolated from oil-contaminated soil.</title>
        <authorList>
            <person name="Le N.T.T."/>
        </authorList>
    </citation>
    <scope>NUCLEOTIDE SEQUENCE [LARGE SCALE GENOMIC DNA]</scope>
    <source>
        <strain evidence="1 2">VNH31</strain>
    </source>
</reference>
<organism evidence="1 2">
    <name type="scientific">Pedobacter flavus</name>
    <dbReference type="NCBI Taxonomy" id="3113906"/>
    <lineage>
        <taxon>Bacteria</taxon>
        <taxon>Pseudomonadati</taxon>
        <taxon>Bacteroidota</taxon>
        <taxon>Sphingobacteriia</taxon>
        <taxon>Sphingobacteriales</taxon>
        <taxon>Sphingobacteriaceae</taxon>
        <taxon>Pedobacter</taxon>
    </lineage>
</organism>
<dbReference type="PROSITE" id="PS51257">
    <property type="entry name" value="PROKAR_LIPOPROTEIN"/>
    <property type="match status" value="1"/>
</dbReference>
<protein>
    <recommendedName>
        <fullName evidence="3">LPS export ABC transporter periplasmic protein LptC</fullName>
    </recommendedName>
</protein>
<proteinExistence type="predicted"/>
<evidence type="ECO:0000313" key="1">
    <source>
        <dbReference type="EMBL" id="MEE1884680.1"/>
    </source>
</evidence>
<dbReference type="RefSeq" id="WP_330145593.1">
    <property type="nucleotide sequence ID" value="NZ_JAZDQU010000001.1"/>
</dbReference>